<dbReference type="Proteomes" id="UP000789525">
    <property type="component" value="Unassembled WGS sequence"/>
</dbReference>
<accession>A0ACA9NIB1</accession>
<evidence type="ECO:0000313" key="2">
    <source>
        <dbReference type="Proteomes" id="UP000789525"/>
    </source>
</evidence>
<evidence type="ECO:0000313" key="1">
    <source>
        <dbReference type="EMBL" id="CAG8659060.1"/>
    </source>
</evidence>
<protein>
    <submittedName>
        <fullName evidence="1">4005_t:CDS:1</fullName>
    </submittedName>
</protein>
<proteinExistence type="predicted"/>
<name>A0ACA9NIB1_9GLOM</name>
<comment type="caution">
    <text evidence="1">The sequence shown here is derived from an EMBL/GenBank/DDBJ whole genome shotgun (WGS) entry which is preliminary data.</text>
</comment>
<dbReference type="EMBL" id="CAJVPT010022243">
    <property type="protein sequence ID" value="CAG8659060.1"/>
    <property type="molecule type" value="Genomic_DNA"/>
</dbReference>
<reference evidence="1" key="1">
    <citation type="submission" date="2021-06" db="EMBL/GenBank/DDBJ databases">
        <authorList>
            <person name="Kallberg Y."/>
            <person name="Tangrot J."/>
            <person name="Rosling A."/>
        </authorList>
    </citation>
    <scope>NUCLEOTIDE SEQUENCE</scope>
    <source>
        <strain evidence="1">CL356</strain>
    </source>
</reference>
<keyword evidence="2" id="KW-1185">Reference proteome</keyword>
<sequence>MTKELLTWVSIWSDNEETMDQGQVTNQDELDPVITPDRASSDYSSDIQPSHSGTEINQWTKGFTSFTLDKLMLRNLVIETNEGTSLGTGYNSVNRPDVDTVHISAAMAVFFLEYETQ</sequence>
<organism evidence="1 2">
    <name type="scientific">Acaulospora colombiana</name>
    <dbReference type="NCBI Taxonomy" id="27376"/>
    <lineage>
        <taxon>Eukaryota</taxon>
        <taxon>Fungi</taxon>
        <taxon>Fungi incertae sedis</taxon>
        <taxon>Mucoromycota</taxon>
        <taxon>Glomeromycotina</taxon>
        <taxon>Glomeromycetes</taxon>
        <taxon>Diversisporales</taxon>
        <taxon>Acaulosporaceae</taxon>
        <taxon>Acaulospora</taxon>
    </lineage>
</organism>
<gene>
    <name evidence="1" type="ORF">ACOLOM_LOCUS8519</name>
</gene>